<proteinExistence type="predicted"/>
<gene>
    <name evidence="1" type="ORF">POCULU_LOCUS7933</name>
</gene>
<dbReference type="EMBL" id="CAJVPJ010002016">
    <property type="protein sequence ID" value="CAG8610708.1"/>
    <property type="molecule type" value="Genomic_DNA"/>
</dbReference>
<dbReference type="OrthoDB" id="1112980at2759"/>
<reference evidence="1" key="1">
    <citation type="submission" date="2021-06" db="EMBL/GenBank/DDBJ databases">
        <authorList>
            <person name="Kallberg Y."/>
            <person name="Tangrot J."/>
            <person name="Rosling A."/>
        </authorList>
    </citation>
    <scope>NUCLEOTIDE SEQUENCE</scope>
    <source>
        <strain evidence="1">IA702</strain>
    </source>
</reference>
<protein>
    <submittedName>
        <fullName evidence="1">9968_t:CDS:1</fullName>
    </submittedName>
</protein>
<evidence type="ECO:0000313" key="2">
    <source>
        <dbReference type="Proteomes" id="UP000789572"/>
    </source>
</evidence>
<keyword evidence="2" id="KW-1185">Reference proteome</keyword>
<evidence type="ECO:0000313" key="1">
    <source>
        <dbReference type="EMBL" id="CAG8610708.1"/>
    </source>
</evidence>
<organism evidence="1 2">
    <name type="scientific">Paraglomus occultum</name>
    <dbReference type="NCBI Taxonomy" id="144539"/>
    <lineage>
        <taxon>Eukaryota</taxon>
        <taxon>Fungi</taxon>
        <taxon>Fungi incertae sedis</taxon>
        <taxon>Mucoromycota</taxon>
        <taxon>Glomeromycotina</taxon>
        <taxon>Glomeromycetes</taxon>
        <taxon>Paraglomerales</taxon>
        <taxon>Paraglomeraceae</taxon>
        <taxon>Paraglomus</taxon>
    </lineage>
</organism>
<dbReference type="Proteomes" id="UP000789572">
    <property type="component" value="Unassembled WGS sequence"/>
</dbReference>
<sequence>MTEKPNEYLEISSKNEMLVISRIQEFIPKIAAANEQLSSVDPDDLDIMKIEEDAEQDLLICHPENDSSNEEFPKYKHDTNTIDDDEDIIMTTEPISSKLRSRPNITMLDDTEDLSVRIDSECNNLQK</sequence>
<accession>A0A9N9CPA3</accession>
<name>A0A9N9CPA3_9GLOM</name>
<comment type="caution">
    <text evidence="1">The sequence shown here is derived from an EMBL/GenBank/DDBJ whole genome shotgun (WGS) entry which is preliminary data.</text>
</comment>
<dbReference type="AlphaFoldDB" id="A0A9N9CPA3"/>